<dbReference type="Proteomes" id="UP001597112">
    <property type="component" value="Unassembled WGS sequence"/>
</dbReference>
<evidence type="ECO:0000259" key="2">
    <source>
        <dbReference type="Pfam" id="PF14534"/>
    </source>
</evidence>
<evidence type="ECO:0000313" key="3">
    <source>
        <dbReference type="EMBL" id="MFD0998990.1"/>
    </source>
</evidence>
<keyword evidence="1" id="KW-0732">Signal</keyword>
<feature type="chain" id="PRO_5046282152" evidence="1">
    <location>
        <begin position="21"/>
        <end position="144"/>
    </location>
</feature>
<dbReference type="EMBL" id="JBHTKA010000001">
    <property type="protein sequence ID" value="MFD0998990.1"/>
    <property type="molecule type" value="Genomic_DNA"/>
</dbReference>
<keyword evidence="4" id="KW-1185">Reference proteome</keyword>
<dbReference type="Gene3D" id="3.10.450.50">
    <property type="match status" value="1"/>
</dbReference>
<reference evidence="4" key="1">
    <citation type="journal article" date="2019" name="Int. J. Syst. Evol. Microbiol.">
        <title>The Global Catalogue of Microorganisms (GCM) 10K type strain sequencing project: providing services to taxonomists for standard genome sequencing and annotation.</title>
        <authorList>
            <consortium name="The Broad Institute Genomics Platform"/>
            <consortium name="The Broad Institute Genome Sequencing Center for Infectious Disease"/>
            <person name="Wu L."/>
            <person name="Ma J."/>
        </authorList>
    </citation>
    <scope>NUCLEOTIDE SEQUENCE [LARGE SCALE GENOMIC DNA]</scope>
    <source>
        <strain evidence="4">CCUG 58938</strain>
    </source>
</reference>
<dbReference type="RefSeq" id="WP_377576625.1">
    <property type="nucleotide sequence ID" value="NZ_JBHTKA010000001.1"/>
</dbReference>
<organism evidence="3 4">
    <name type="scientific">Ohtaekwangia kribbensis</name>
    <dbReference type="NCBI Taxonomy" id="688913"/>
    <lineage>
        <taxon>Bacteria</taxon>
        <taxon>Pseudomonadati</taxon>
        <taxon>Bacteroidota</taxon>
        <taxon>Cytophagia</taxon>
        <taxon>Cytophagales</taxon>
        <taxon>Fulvivirgaceae</taxon>
        <taxon>Ohtaekwangia</taxon>
    </lineage>
</organism>
<dbReference type="InterPro" id="IPR027843">
    <property type="entry name" value="DUF4440"/>
</dbReference>
<evidence type="ECO:0000313" key="4">
    <source>
        <dbReference type="Proteomes" id="UP001597112"/>
    </source>
</evidence>
<proteinExistence type="predicted"/>
<name>A0ABW3JZ38_9BACT</name>
<protein>
    <submittedName>
        <fullName evidence="3">Nuclear transport factor 2 family protein</fullName>
    </submittedName>
</protein>
<comment type="caution">
    <text evidence="3">The sequence shown here is derived from an EMBL/GenBank/DDBJ whole genome shotgun (WGS) entry which is preliminary data.</text>
</comment>
<dbReference type="Pfam" id="PF14534">
    <property type="entry name" value="DUF4440"/>
    <property type="match status" value="1"/>
</dbReference>
<gene>
    <name evidence="3" type="ORF">ACFQ21_06705</name>
</gene>
<sequence length="144" mass="15563">MKIILTLFVLLMSIATTTQAQTAEEKEVANAVEALRKAMVDSDKATLEKLAANELTYGHSAGKIEDKAAFVDNLTNGNSDFVTIDLTDQTISIAGNVALVRHTLTAKTNDGGKPGNVKLGVLIVWQKQAGSWKMIARQSFKFPQ</sequence>
<evidence type="ECO:0000256" key="1">
    <source>
        <dbReference type="SAM" id="SignalP"/>
    </source>
</evidence>
<dbReference type="SUPFAM" id="SSF54427">
    <property type="entry name" value="NTF2-like"/>
    <property type="match status" value="1"/>
</dbReference>
<feature type="signal peptide" evidence="1">
    <location>
        <begin position="1"/>
        <end position="20"/>
    </location>
</feature>
<dbReference type="InterPro" id="IPR032710">
    <property type="entry name" value="NTF2-like_dom_sf"/>
</dbReference>
<feature type="domain" description="DUF4440" evidence="2">
    <location>
        <begin position="30"/>
        <end position="134"/>
    </location>
</feature>
<accession>A0ABW3JZ38</accession>